<dbReference type="PANTHER" id="PTHR30543">
    <property type="entry name" value="CHROMATE REDUCTASE"/>
    <property type="match status" value="1"/>
</dbReference>
<feature type="domain" description="NADPH-dependent FMN reductase-like" evidence="1">
    <location>
        <begin position="4"/>
        <end position="148"/>
    </location>
</feature>
<organism evidence="2 3">
    <name type="scientific">Chryseobacterium suipulveris</name>
    <dbReference type="NCBI Taxonomy" id="2929800"/>
    <lineage>
        <taxon>Bacteria</taxon>
        <taxon>Pseudomonadati</taxon>
        <taxon>Bacteroidota</taxon>
        <taxon>Flavobacteriia</taxon>
        <taxon>Flavobacteriales</taxon>
        <taxon>Weeksellaceae</taxon>
        <taxon>Chryseobacterium group</taxon>
        <taxon>Chryseobacterium</taxon>
    </lineage>
</organism>
<dbReference type="Gene3D" id="3.40.50.360">
    <property type="match status" value="1"/>
</dbReference>
<dbReference type="SUPFAM" id="SSF52218">
    <property type="entry name" value="Flavoproteins"/>
    <property type="match status" value="1"/>
</dbReference>
<dbReference type="RefSeq" id="WP_243547692.1">
    <property type="nucleotide sequence ID" value="NZ_CP094532.1"/>
</dbReference>
<dbReference type="Pfam" id="PF03358">
    <property type="entry name" value="FMN_red"/>
    <property type="match status" value="1"/>
</dbReference>
<dbReference type="EMBL" id="CP094532">
    <property type="protein sequence ID" value="UOE39838.1"/>
    <property type="molecule type" value="Genomic_DNA"/>
</dbReference>
<dbReference type="InterPro" id="IPR029039">
    <property type="entry name" value="Flavoprotein-like_sf"/>
</dbReference>
<gene>
    <name evidence="2" type="ORF">MTP09_07845</name>
</gene>
<keyword evidence="3" id="KW-1185">Reference proteome</keyword>
<dbReference type="InterPro" id="IPR005025">
    <property type="entry name" value="FMN_Rdtase-like_dom"/>
</dbReference>
<evidence type="ECO:0000259" key="1">
    <source>
        <dbReference type="Pfam" id="PF03358"/>
    </source>
</evidence>
<protein>
    <submittedName>
        <fullName evidence="2">NAD(P)H-dependent oxidoreductase</fullName>
    </submittedName>
</protein>
<reference evidence="2 3" key="1">
    <citation type="submission" date="2022-03" db="EMBL/GenBank/DDBJ databases">
        <title>Chryseobacterium sp. isolated from particulate matters in swine house.</title>
        <authorList>
            <person name="Won M."/>
            <person name="Kim S.-J."/>
            <person name="Kwon S.-W."/>
        </authorList>
    </citation>
    <scope>NUCLEOTIDE SEQUENCE [LARGE SCALE GENOMIC DNA]</scope>
    <source>
        <strain evidence="2 3">SC2-2</strain>
    </source>
</reference>
<proteinExistence type="predicted"/>
<evidence type="ECO:0000313" key="3">
    <source>
        <dbReference type="Proteomes" id="UP000831460"/>
    </source>
</evidence>
<accession>A0ABY4BQ49</accession>
<dbReference type="PANTHER" id="PTHR30543:SF21">
    <property type="entry name" value="NAD(P)H-DEPENDENT FMN REDUCTASE LOT6"/>
    <property type="match status" value="1"/>
</dbReference>
<dbReference type="Proteomes" id="UP000831460">
    <property type="component" value="Chromosome"/>
</dbReference>
<evidence type="ECO:0000313" key="2">
    <source>
        <dbReference type="EMBL" id="UOE39838.1"/>
    </source>
</evidence>
<sequence length="180" mass="19993">MAKKIAVLVGSLRKESFNRKIANELEKLSSDNLDLEIVEIGNLPLYNEDLDQNPPQEWTDFRSKIKSADGILVVSPEYNRTIPGALKNAVDVGSRPYGSSVWPGKPGGVVTSSVSALGGLAANHHIRQAFVFVDVPLMQQPEAYIGNSSQIWNEDGSCVEKTQEFLKNWIDAYEKWVNKF</sequence>
<name>A0ABY4BQ49_9FLAO</name>
<dbReference type="InterPro" id="IPR050712">
    <property type="entry name" value="NAD(P)H-dep_reductase"/>
</dbReference>